<name>A0A1I1QM68_9ACTN</name>
<protein>
    <submittedName>
        <fullName evidence="2">Uncharacterized protein</fullName>
    </submittedName>
</protein>
<feature type="transmembrane region" description="Helical" evidence="1">
    <location>
        <begin position="82"/>
        <end position="105"/>
    </location>
</feature>
<feature type="transmembrane region" description="Helical" evidence="1">
    <location>
        <begin position="12"/>
        <end position="35"/>
    </location>
</feature>
<reference evidence="3" key="1">
    <citation type="submission" date="2016-10" db="EMBL/GenBank/DDBJ databases">
        <authorList>
            <person name="Varghese N."/>
            <person name="Submissions S."/>
        </authorList>
    </citation>
    <scope>NUCLEOTIDE SEQUENCE [LARGE SCALE GENOMIC DNA]</scope>
    <source>
        <strain evidence="3">DSM 45962</strain>
    </source>
</reference>
<feature type="transmembrane region" description="Helical" evidence="1">
    <location>
        <begin position="134"/>
        <end position="156"/>
    </location>
</feature>
<feature type="transmembrane region" description="Helical" evidence="1">
    <location>
        <begin position="189"/>
        <end position="209"/>
    </location>
</feature>
<feature type="transmembrane region" description="Helical" evidence="1">
    <location>
        <begin position="239"/>
        <end position="263"/>
    </location>
</feature>
<feature type="transmembrane region" description="Helical" evidence="1">
    <location>
        <begin position="56"/>
        <end position="76"/>
    </location>
</feature>
<accession>A0A1I1QM68</accession>
<dbReference type="Proteomes" id="UP000199022">
    <property type="component" value="Unassembled WGS sequence"/>
</dbReference>
<keyword evidence="1" id="KW-0812">Transmembrane</keyword>
<evidence type="ECO:0000256" key="1">
    <source>
        <dbReference type="SAM" id="Phobius"/>
    </source>
</evidence>
<evidence type="ECO:0000313" key="3">
    <source>
        <dbReference type="Proteomes" id="UP000199022"/>
    </source>
</evidence>
<feature type="transmembrane region" description="Helical" evidence="1">
    <location>
        <begin position="283"/>
        <end position="307"/>
    </location>
</feature>
<keyword evidence="1" id="KW-0472">Membrane</keyword>
<proteinExistence type="predicted"/>
<organism evidence="2 3">
    <name type="scientific">Klenkia taihuensis</name>
    <dbReference type="NCBI Taxonomy" id="1225127"/>
    <lineage>
        <taxon>Bacteria</taxon>
        <taxon>Bacillati</taxon>
        <taxon>Actinomycetota</taxon>
        <taxon>Actinomycetes</taxon>
        <taxon>Geodermatophilales</taxon>
        <taxon>Geodermatophilaceae</taxon>
        <taxon>Klenkia</taxon>
    </lineage>
</organism>
<dbReference type="STRING" id="1225127.SAMN05661030_2854"/>
<evidence type="ECO:0000313" key="2">
    <source>
        <dbReference type="EMBL" id="SFD23125.1"/>
    </source>
</evidence>
<dbReference type="EMBL" id="FOMD01000003">
    <property type="protein sequence ID" value="SFD23125.1"/>
    <property type="molecule type" value="Genomic_DNA"/>
</dbReference>
<gene>
    <name evidence="2" type="ORF">SAMN05661030_2854</name>
</gene>
<keyword evidence="3" id="KW-1185">Reference proteome</keyword>
<keyword evidence="1" id="KW-1133">Transmembrane helix</keyword>
<dbReference type="AlphaFoldDB" id="A0A1I1QM68"/>
<sequence length="332" mass="32195">MHWFIASEVLMSGLFSSVPVVLVALVGLTVGAGLVTTAVRRRQLAAVVADARRHGTGAGGLAVLAGVAAAAAVGLTDTAAGLGSGVSAALVPLVFAAVHTGVLWVGESAWPRQRGAVRTASLVRRRFPAAALRVRRVLVGAATGVVLVAAVGWATAAADGRTLAGPVTVLPDGLGPAGPAVVGPYPGSVFAVPVLAGTAVVLLLVALALRTALVRPAVPGDDGAEAVLRAASVHRVLRGAAAGLLVELGALLVVVGGAVRSVATATEVGIGDGVLSVGGHPALVVLGTVGALAGGLAVLAGLLLLVLPAPRLRPAPPAPSGPPPSPVPAVPA</sequence>